<dbReference type="SUPFAM" id="SSF51695">
    <property type="entry name" value="PLC-like phosphodiesterases"/>
    <property type="match status" value="1"/>
</dbReference>
<dbReference type="Proteomes" id="UP000231791">
    <property type="component" value="Chromosome"/>
</dbReference>
<keyword evidence="2" id="KW-1185">Reference proteome</keyword>
<dbReference type="Gene3D" id="3.20.20.190">
    <property type="entry name" value="Phosphatidylinositol (PI) phosphodiesterase"/>
    <property type="match status" value="1"/>
</dbReference>
<dbReference type="PANTHER" id="PTHR46211:SF1">
    <property type="entry name" value="GLYCEROPHOSPHODIESTER PHOSPHODIESTERASE, CYTOPLASMIC"/>
    <property type="match status" value="1"/>
</dbReference>
<organism evidence="1 2">
    <name type="scientific">Streptomyces lavendulae subsp. lavendulae</name>
    <dbReference type="NCBI Taxonomy" id="58340"/>
    <lineage>
        <taxon>Bacteria</taxon>
        <taxon>Bacillati</taxon>
        <taxon>Actinomycetota</taxon>
        <taxon>Actinomycetes</taxon>
        <taxon>Kitasatosporales</taxon>
        <taxon>Streptomycetaceae</taxon>
        <taxon>Streptomyces</taxon>
    </lineage>
</organism>
<reference evidence="1 2" key="1">
    <citation type="submission" date="2017-11" db="EMBL/GenBank/DDBJ databases">
        <title>Complete genome sequence of Streptomyces lavendulae subsp. lavendulae CCM 3239 (formerly 'Streptomyces aureofaciens CCM 3239'), the producer of the angucycline-type antibiotic auricin.</title>
        <authorList>
            <person name="Busche T."/>
            <person name="Novakova R."/>
            <person name="Al'Dilaimi A."/>
            <person name="Homerova D."/>
            <person name="Feckova L."/>
            <person name="Rezuchova B."/>
            <person name="Mingyar E."/>
            <person name="Csolleiova D."/>
            <person name="Bekeova C."/>
            <person name="Winkler A."/>
            <person name="Sevcikova B."/>
            <person name="Kalinowski J."/>
            <person name="Kormanec J."/>
            <person name="Ruckert C."/>
        </authorList>
    </citation>
    <scope>NUCLEOTIDE SEQUENCE [LARGE SCALE GENOMIC DNA]</scope>
    <source>
        <strain evidence="1 2">CCM 3239</strain>
    </source>
</reference>
<dbReference type="InterPro" id="IPR017946">
    <property type="entry name" value="PLC-like_Pdiesterase_TIM-brl"/>
</dbReference>
<accession>A0A2K8PNC1</accession>
<name>A0A2K8PNC1_STRLA</name>
<dbReference type="KEGG" id="slx:SLAV_32295"/>
<sequence length="241" mass="25358">MNARRAAVDGSERTLTFLTIGHRGVMGVEPENTLRSFVRAERCGMDVIALDVRLSKDGALVVLHDAEVDRTTDGAGAVADLTLAELRGLDAGDGERVPLLDEVLDAVRPPLLVAVHDRGAALALAELLVRRDLTSRVEVASTDGGLLAPVAERAPGVRTVLRVAGQHEGVVDLGRAAGARTLALDIGRICLETVEAAHAAGLRVTGWTVNTLDGLRLARALQLDGAATDFPEIRSTGRFTA</sequence>
<evidence type="ECO:0000313" key="2">
    <source>
        <dbReference type="Proteomes" id="UP000231791"/>
    </source>
</evidence>
<dbReference type="EMBL" id="CP024985">
    <property type="protein sequence ID" value="ATZ28231.1"/>
    <property type="molecule type" value="Genomic_DNA"/>
</dbReference>
<dbReference type="GO" id="GO:0008889">
    <property type="term" value="F:glycerophosphodiester phosphodiesterase activity"/>
    <property type="evidence" value="ECO:0007669"/>
    <property type="project" value="UniProtKB-EC"/>
</dbReference>
<evidence type="ECO:0000313" key="1">
    <source>
        <dbReference type="EMBL" id="ATZ28231.1"/>
    </source>
</evidence>
<protein>
    <submittedName>
        <fullName evidence="1">Putative glycerophosphoryl diester phosphodiesterase 1</fullName>
        <ecNumber evidence="1">3.1.4.46</ecNumber>
    </submittedName>
</protein>
<proteinExistence type="predicted"/>
<dbReference type="PROSITE" id="PS51704">
    <property type="entry name" value="GP_PDE"/>
    <property type="match status" value="1"/>
</dbReference>
<dbReference type="PANTHER" id="PTHR46211">
    <property type="entry name" value="GLYCEROPHOSPHORYL DIESTER PHOSPHODIESTERASE"/>
    <property type="match status" value="1"/>
</dbReference>
<dbReference type="GO" id="GO:0006629">
    <property type="term" value="P:lipid metabolic process"/>
    <property type="evidence" value="ECO:0007669"/>
    <property type="project" value="InterPro"/>
</dbReference>
<dbReference type="AlphaFoldDB" id="A0A2K8PNC1"/>
<dbReference type="InterPro" id="IPR030395">
    <property type="entry name" value="GP_PDE_dom"/>
</dbReference>
<gene>
    <name evidence="1" type="primary">glpQ5</name>
    <name evidence="1" type="ORF">SLAV_32295</name>
</gene>
<dbReference type="Pfam" id="PF03009">
    <property type="entry name" value="GDPD"/>
    <property type="match status" value="1"/>
</dbReference>
<dbReference type="EC" id="3.1.4.46" evidence="1"/>
<keyword evidence="1" id="KW-0378">Hydrolase</keyword>